<keyword evidence="3" id="KW-1185">Reference proteome</keyword>
<dbReference type="RefSeq" id="WP_093182562.1">
    <property type="nucleotide sequence ID" value="NZ_FMYH01000002.1"/>
</dbReference>
<dbReference type="GO" id="GO:0030246">
    <property type="term" value="F:carbohydrate binding"/>
    <property type="evidence" value="ECO:0007669"/>
    <property type="project" value="InterPro"/>
</dbReference>
<proteinExistence type="predicted"/>
<reference evidence="2 3" key="1">
    <citation type="submission" date="2016-09" db="EMBL/GenBank/DDBJ databases">
        <authorList>
            <person name="Capua I."/>
            <person name="De Benedictis P."/>
            <person name="Joannis T."/>
            <person name="Lombin L.H."/>
            <person name="Cattoli G."/>
        </authorList>
    </citation>
    <scope>NUCLEOTIDE SEQUENCE [LARGE SCALE GENOMIC DNA]</scope>
    <source>
        <strain evidence="2 3">ISLP-3</strain>
    </source>
</reference>
<evidence type="ECO:0000313" key="3">
    <source>
        <dbReference type="Proteomes" id="UP000199039"/>
    </source>
</evidence>
<accession>A0A1G6JRY6</accession>
<keyword evidence="1" id="KW-1133">Transmembrane helix</keyword>
<dbReference type="OrthoDB" id="5244741at2"/>
<organism evidence="2 3">
    <name type="scientific">Sanguibacter gelidistatuariae</name>
    <dbReference type="NCBI Taxonomy" id="1814289"/>
    <lineage>
        <taxon>Bacteria</taxon>
        <taxon>Bacillati</taxon>
        <taxon>Actinomycetota</taxon>
        <taxon>Actinomycetes</taxon>
        <taxon>Micrococcales</taxon>
        <taxon>Sanguibacteraceae</taxon>
        <taxon>Sanguibacter</taxon>
    </lineage>
</organism>
<sequence length="450" mass="45674">MIASEGEAGMSIVEALVAMMIFALVSTGIIYTMLSVLSVSRDSRARQVALNLASQEIDLARDTQDLFAVLDATKDVTLNKDKFHVTRKTQWVSDPGASLQCGASSTGSAGATLRYKRVNISVTWDGMRESTKAVQSDTVISPKGHLNDPSLGTILVSVLSGDGTGRSNVTVTASPASPANGAKPLTVAPAKTDAQGCTYILKVIPGTYNVGVSATNYVSYLQEGTSSQIVGVAAGESAAVGFQYDAAATFVLKRAANFTPPPGVTVKFPTALDTTFISSYGAHVVTGTSAKLFPFSSGYTVLAGKYVAPADGIQSCLSVDPAAWLDGTVNGVAVSSPQPIAVAAAGGQSVDAPVAMGVVTVGGSGGGFVKAVSAAAVGDDPGCAQKMTYAFDNIGNNATIALPYGSWNVFRGSSATGATVPVPGAALVPLNGGTVTGNSVTFDPRVEVVP</sequence>
<keyword evidence="1" id="KW-0812">Transmembrane</keyword>
<protein>
    <submittedName>
        <fullName evidence="2">Type II secretory pathway, pseudopilin PulG</fullName>
    </submittedName>
</protein>
<gene>
    <name evidence="2" type="ORF">SAMN05216410_1401</name>
</gene>
<evidence type="ECO:0000313" key="2">
    <source>
        <dbReference type="EMBL" id="SDC21510.1"/>
    </source>
</evidence>
<dbReference type="EMBL" id="FMYH01000002">
    <property type="protein sequence ID" value="SDC21510.1"/>
    <property type="molecule type" value="Genomic_DNA"/>
</dbReference>
<dbReference type="Gene3D" id="2.60.40.1120">
    <property type="entry name" value="Carboxypeptidase-like, regulatory domain"/>
    <property type="match status" value="1"/>
</dbReference>
<dbReference type="InterPro" id="IPR013784">
    <property type="entry name" value="Carb-bd-like_fold"/>
</dbReference>
<dbReference type="AlphaFoldDB" id="A0A1G6JRY6"/>
<dbReference type="SUPFAM" id="SSF49452">
    <property type="entry name" value="Starch-binding domain-like"/>
    <property type="match status" value="1"/>
</dbReference>
<dbReference type="Proteomes" id="UP000199039">
    <property type="component" value="Unassembled WGS sequence"/>
</dbReference>
<dbReference type="STRING" id="1814289.SAMN05216410_1401"/>
<name>A0A1G6JRY6_9MICO</name>
<feature type="transmembrane region" description="Helical" evidence="1">
    <location>
        <begin position="12"/>
        <end position="34"/>
    </location>
</feature>
<keyword evidence="1" id="KW-0472">Membrane</keyword>
<evidence type="ECO:0000256" key="1">
    <source>
        <dbReference type="SAM" id="Phobius"/>
    </source>
</evidence>